<feature type="region of interest" description="Disordered" evidence="1">
    <location>
        <begin position="698"/>
        <end position="717"/>
    </location>
</feature>
<gene>
    <name evidence="2" type="ORF">PCOR1329_LOCUS34551</name>
</gene>
<feature type="compositionally biased region" description="Basic and acidic residues" evidence="1">
    <location>
        <begin position="752"/>
        <end position="770"/>
    </location>
</feature>
<feature type="compositionally biased region" description="Basic residues" evidence="1">
    <location>
        <begin position="995"/>
        <end position="1008"/>
    </location>
</feature>
<feature type="region of interest" description="Disordered" evidence="1">
    <location>
        <begin position="1031"/>
        <end position="1083"/>
    </location>
</feature>
<keyword evidence="3" id="KW-1185">Reference proteome</keyword>
<comment type="caution">
    <text evidence="2">The sequence shown here is derived from an EMBL/GenBank/DDBJ whole genome shotgun (WGS) entry which is preliminary data.</text>
</comment>
<feature type="region of interest" description="Disordered" evidence="1">
    <location>
        <begin position="736"/>
        <end position="783"/>
    </location>
</feature>
<feature type="compositionally biased region" description="Pro residues" evidence="1">
    <location>
        <begin position="1043"/>
        <end position="1052"/>
    </location>
</feature>
<organism evidence="2 3">
    <name type="scientific">Prorocentrum cordatum</name>
    <dbReference type="NCBI Taxonomy" id="2364126"/>
    <lineage>
        <taxon>Eukaryota</taxon>
        <taxon>Sar</taxon>
        <taxon>Alveolata</taxon>
        <taxon>Dinophyceae</taxon>
        <taxon>Prorocentrales</taxon>
        <taxon>Prorocentraceae</taxon>
        <taxon>Prorocentrum</taxon>
    </lineage>
</organism>
<name>A0ABN9T1C6_9DINO</name>
<evidence type="ECO:0000256" key="1">
    <source>
        <dbReference type="SAM" id="MobiDB-lite"/>
    </source>
</evidence>
<evidence type="ECO:0000313" key="2">
    <source>
        <dbReference type="EMBL" id="CAK0838651.1"/>
    </source>
</evidence>
<dbReference type="Proteomes" id="UP001189429">
    <property type="component" value="Unassembled WGS sequence"/>
</dbReference>
<proteinExistence type="predicted"/>
<sequence>MHQKDQHIPAFIFKHPPRFKRRVEQHVQQTSWEYLSVTRAWQTCKGIMVNAAQETRNELIQLPIGDSSEGAEDARRLTMRSIARCVWLQDARLASRLVATTQLGRKYLMISETDDELTPRITFTDQQDFEHYTGMLNIAWAERQQAQAAERLQRRQQHGEFAWLNLAVSSKIRIAPVISRSPSPPRDLQQDPRCDGDLPAGIARRPEDIIQAIAAHWEPIFRDTRVDEDAIDRYLDEHMPARASPNIDIPSISDMRRVLARVSDSAPGPDRLPYSAWQANDKFVECLFGMMLHIFAGHPVPPGLNYGDLVMLPKGDEFEDRVEILRHPHAVRPLLLKNTDSKLLAATINLKLKTVAQQEVHVIQQGFIPQRQFIQHVAQLDAQSRIASNQLDAVEAKPCFISFDVKELAHIQLGREQDGRAREGMLPGGSRARAPAALQAERPRVCGWCGGRLAPGESLAMAEAGGLLEVRELCYLLALARRAAREAVASAGGALQSLTDACVGALELGLLAEAELLRLGALPGFPGGLDGVGGGATPARPGGAGAVGAGGVGVGAALMGALAAPAAGAQLDALADGAWTPASVLLGAGWAQGTNVELPTHNAMGGVSGTALFEVDEVGAPGAAGQCLSAQFRGASLPTEATRLDGAFPPRGAGPAGLPPLCARGPARCGEPAQAGRAVLHAEWLRLRTARGLVGPWARPSAFGDRGGGGARQAWGPIPGGAAPVRLAAAALAGGGARARGVGGHGRRRRRNESGSRSDGDGEPRFRDAPSRGGSARLLAERQPGALYDEATQSIARVMGLRGGAGGSETRPKVVGYLQAIVFGHPVSQLRVDTARELQTLATALDLLESGSLPQVCDILTQRFKALEISLSDASWQVASELEIVPDARPPLASMDEQGPARRSAVLRRRLQDAKSRGAFGNPGRGGERARPAERETCQLLGEQVHQLNMAQGSDEEARAVERRKIGNNVVSVAELANDGSQDAHRLPEPAKLQVKAKPKLHLRHRRSLTGNTRLTTCVSLGESNIAEVAGEARPPSLSGNRPSPPPVPSPSPTEVAEGGNSAKGRSHSRSTMDDRRLRRGGKISGGSSELLLDCIGGALSSAGAGRPLRLQREVSRQLRPPANVGCGEDIMGDCESFQPSFAPLVEDMHWSATQVLAKYFLEIASALAIILAARALDALDDQSPGSRVEGQGCDAGSPEGGVVRLRLADRLPEAAGAGAGAARQPDTQAAARGSQDPGTPARTETQRTWWAAHREGIVGTAEKATPPPSLPKARHRAGATPSLGKQRGA</sequence>
<feature type="region of interest" description="Disordered" evidence="1">
    <location>
        <begin position="1215"/>
        <end position="1290"/>
    </location>
</feature>
<reference evidence="2" key="1">
    <citation type="submission" date="2023-10" db="EMBL/GenBank/DDBJ databases">
        <authorList>
            <person name="Chen Y."/>
            <person name="Shah S."/>
            <person name="Dougan E. K."/>
            <person name="Thang M."/>
            <person name="Chan C."/>
        </authorList>
    </citation>
    <scope>NUCLEOTIDE SEQUENCE [LARGE SCALE GENOMIC DNA]</scope>
</reference>
<feature type="region of interest" description="Disordered" evidence="1">
    <location>
        <begin position="979"/>
        <end position="1009"/>
    </location>
</feature>
<protein>
    <submittedName>
        <fullName evidence="2">Uncharacterized protein</fullName>
    </submittedName>
</protein>
<dbReference type="EMBL" id="CAUYUJ010014238">
    <property type="protein sequence ID" value="CAK0838651.1"/>
    <property type="molecule type" value="Genomic_DNA"/>
</dbReference>
<evidence type="ECO:0000313" key="3">
    <source>
        <dbReference type="Proteomes" id="UP001189429"/>
    </source>
</evidence>
<accession>A0ABN9T1C6</accession>